<gene>
    <name evidence="12" type="ORF">L1049_012877</name>
</gene>
<protein>
    <recommendedName>
        <fullName evidence="11">Nucleoplasmin-like domain-containing protein</fullName>
    </recommendedName>
</protein>
<keyword evidence="5" id="KW-0156">Chromatin regulator</keyword>
<evidence type="ECO:0000256" key="2">
    <source>
        <dbReference type="ARBA" id="ARBA00006673"/>
    </source>
</evidence>
<evidence type="ECO:0000256" key="3">
    <source>
        <dbReference type="ARBA" id="ARBA00022491"/>
    </source>
</evidence>
<comment type="caution">
    <text evidence="12">The sequence shown here is derived from an EMBL/GenBank/DDBJ whole genome shotgun (WGS) entry which is preliminary data.</text>
</comment>
<dbReference type="Pfam" id="PF17800">
    <property type="entry name" value="NPL"/>
    <property type="match status" value="1"/>
</dbReference>
<feature type="compositionally biased region" description="Acidic residues" evidence="9">
    <location>
        <begin position="147"/>
        <end position="186"/>
    </location>
</feature>
<dbReference type="FunFam" id="2.60.120.340:FF:000004">
    <property type="entry name" value="Histone deacetylase HDT1"/>
    <property type="match status" value="1"/>
</dbReference>
<evidence type="ECO:0000256" key="7">
    <source>
        <dbReference type="ARBA" id="ARBA00023163"/>
    </source>
</evidence>
<evidence type="ECO:0000256" key="5">
    <source>
        <dbReference type="ARBA" id="ARBA00022853"/>
    </source>
</evidence>
<dbReference type="GO" id="GO:0005730">
    <property type="term" value="C:nucleolus"/>
    <property type="evidence" value="ECO:0007669"/>
    <property type="project" value="UniProtKB-SubCell"/>
</dbReference>
<keyword evidence="6" id="KW-0805">Transcription regulation</keyword>
<dbReference type="AlphaFoldDB" id="A0AAP0RLW2"/>
<feature type="compositionally biased region" description="Basic and acidic residues" evidence="9">
    <location>
        <begin position="187"/>
        <end position="199"/>
    </location>
</feature>
<comment type="similarity">
    <text evidence="2">Belongs to the histone deacetylase HD2 family.</text>
</comment>
<evidence type="ECO:0000313" key="13">
    <source>
        <dbReference type="Proteomes" id="UP001415857"/>
    </source>
</evidence>
<dbReference type="Gene3D" id="2.60.120.340">
    <property type="entry name" value="Nucleoplasmin core domain"/>
    <property type="match status" value="1"/>
</dbReference>
<keyword evidence="3" id="KW-0678">Repressor</keyword>
<proteinExistence type="inferred from homology"/>
<reference evidence="12 13" key="1">
    <citation type="journal article" date="2024" name="Plant J.">
        <title>Genome sequences and population genomics reveal climatic adaptation and genomic divergence between two closely related sweetgum species.</title>
        <authorList>
            <person name="Xu W.Q."/>
            <person name="Ren C.Q."/>
            <person name="Zhang X.Y."/>
            <person name="Comes H.P."/>
            <person name="Liu X.H."/>
            <person name="Li Y.G."/>
            <person name="Kettle C.J."/>
            <person name="Jalonen R."/>
            <person name="Gaisberger H."/>
            <person name="Ma Y.Z."/>
            <person name="Qiu Y.X."/>
        </authorList>
    </citation>
    <scope>NUCLEOTIDE SEQUENCE [LARGE SCALE GENOMIC DNA]</scope>
    <source>
        <strain evidence="12">Hangzhou</strain>
    </source>
</reference>
<name>A0AAP0RLW2_LIQFO</name>
<feature type="transmembrane region" description="Helical" evidence="10">
    <location>
        <begin position="263"/>
        <end position="287"/>
    </location>
</feature>
<dbReference type="Proteomes" id="UP001415857">
    <property type="component" value="Unassembled WGS sequence"/>
</dbReference>
<keyword evidence="4" id="KW-0378">Hydrolase</keyword>
<keyword evidence="8" id="KW-0539">Nucleus</keyword>
<dbReference type="EMBL" id="JBBPBK010000008">
    <property type="protein sequence ID" value="KAK9279199.1"/>
    <property type="molecule type" value="Genomic_DNA"/>
</dbReference>
<evidence type="ECO:0000256" key="9">
    <source>
        <dbReference type="SAM" id="MobiDB-lite"/>
    </source>
</evidence>
<feature type="region of interest" description="Disordered" evidence="9">
    <location>
        <begin position="118"/>
        <end position="214"/>
    </location>
</feature>
<organism evidence="12 13">
    <name type="scientific">Liquidambar formosana</name>
    <name type="common">Formosan gum</name>
    <dbReference type="NCBI Taxonomy" id="63359"/>
    <lineage>
        <taxon>Eukaryota</taxon>
        <taxon>Viridiplantae</taxon>
        <taxon>Streptophyta</taxon>
        <taxon>Embryophyta</taxon>
        <taxon>Tracheophyta</taxon>
        <taxon>Spermatophyta</taxon>
        <taxon>Magnoliopsida</taxon>
        <taxon>eudicotyledons</taxon>
        <taxon>Gunneridae</taxon>
        <taxon>Pentapetalae</taxon>
        <taxon>Saxifragales</taxon>
        <taxon>Altingiaceae</taxon>
        <taxon>Liquidambar</taxon>
    </lineage>
</organism>
<dbReference type="GO" id="GO:0006325">
    <property type="term" value="P:chromatin organization"/>
    <property type="evidence" value="ECO:0007669"/>
    <property type="project" value="UniProtKB-KW"/>
</dbReference>
<feature type="domain" description="Nucleoplasmin-like" evidence="11">
    <location>
        <begin position="3"/>
        <end position="93"/>
    </location>
</feature>
<keyword evidence="10" id="KW-0812">Transmembrane</keyword>
<accession>A0AAP0RLW2</accession>
<dbReference type="InterPro" id="IPR041232">
    <property type="entry name" value="NPL"/>
</dbReference>
<dbReference type="GO" id="GO:0016787">
    <property type="term" value="F:hydrolase activity"/>
    <property type="evidence" value="ECO:0007669"/>
    <property type="project" value="UniProtKB-KW"/>
</dbReference>
<evidence type="ECO:0000256" key="1">
    <source>
        <dbReference type="ARBA" id="ARBA00004604"/>
    </source>
</evidence>
<comment type="subcellular location">
    <subcellularLocation>
        <location evidence="1">Nucleus</location>
        <location evidence="1">Nucleolus</location>
    </subcellularLocation>
</comment>
<keyword evidence="7" id="KW-0804">Transcription</keyword>
<evidence type="ECO:0000256" key="8">
    <source>
        <dbReference type="ARBA" id="ARBA00023242"/>
    </source>
</evidence>
<evidence type="ECO:0000313" key="12">
    <source>
        <dbReference type="EMBL" id="KAK9279199.1"/>
    </source>
</evidence>
<evidence type="ECO:0000256" key="4">
    <source>
        <dbReference type="ARBA" id="ARBA00022801"/>
    </source>
</evidence>
<keyword evidence="10" id="KW-1133">Transmembrane helix</keyword>
<keyword evidence="10" id="KW-0472">Membrane</keyword>
<evidence type="ECO:0000256" key="10">
    <source>
        <dbReference type="SAM" id="Phobius"/>
    </source>
</evidence>
<evidence type="ECO:0000256" key="6">
    <source>
        <dbReference type="ARBA" id="ARBA00023015"/>
    </source>
</evidence>
<keyword evidence="13" id="KW-1185">Reference proteome</keyword>
<evidence type="ECO:0000259" key="11">
    <source>
        <dbReference type="Pfam" id="PF17800"/>
    </source>
</evidence>
<sequence>MEFWGIEVKAGEPFKVTPGEEKIIHLSQASLGESKKDKGNDSVPLFLKFDDQKIVLGTLSTEKYPQISFDLLFEKEFELSHNWKNGSVYFCGYKTDIPDQEGYSDFDSSEEEEFDIPLTNALSGKPVPKVEQVKPANAKAELKVVEPTDEDEDESTDDDDSSDDEDMLLAGDESEDGDADTEDDEETPKKAESGKKRPSESALKTPVPAKKGKLATPQKTGNLLGPFLFTETCCHFLLLIIPFLSLFCDKTFFFYMHIDYKKIMMLFFFSFPLFNLIFTLISFHNIFLFELV</sequence>